<dbReference type="Proteomes" id="UP000008021">
    <property type="component" value="Chromosome 9"/>
</dbReference>
<protein>
    <recommendedName>
        <fullName evidence="3">RRM domain-containing protein</fullName>
    </recommendedName>
</protein>
<dbReference type="CDD" id="cd00590">
    <property type="entry name" value="RRM_SF"/>
    <property type="match status" value="1"/>
</dbReference>
<dbReference type="EnsemblPlants" id="OMERI09G06370.1">
    <property type="protein sequence ID" value="OMERI09G06370.1"/>
    <property type="gene ID" value="OMERI09G06370"/>
</dbReference>
<dbReference type="InterPro" id="IPR012677">
    <property type="entry name" value="Nucleotide-bd_a/b_plait_sf"/>
</dbReference>
<feature type="region of interest" description="Disordered" evidence="2">
    <location>
        <begin position="1"/>
        <end position="43"/>
    </location>
</feature>
<feature type="compositionally biased region" description="Basic residues" evidence="2">
    <location>
        <begin position="17"/>
        <end position="28"/>
    </location>
</feature>
<dbReference type="HOGENOM" id="CLU_858894_0_0_1"/>
<reference evidence="4" key="1">
    <citation type="submission" date="2015-04" db="UniProtKB">
        <authorList>
            <consortium name="EnsemblPlants"/>
        </authorList>
    </citation>
    <scope>IDENTIFICATION</scope>
</reference>
<proteinExistence type="predicted"/>
<sequence length="324" mass="36402">MMASAGNGKRQGQNREAKRKRKTKRRKAAASISSPQGPGNTGKKNPVKFMFHFMIKMLLPYISKEAEAGACTIVIEELGGHGEGIIVAGCYGNRGAMQNDDGVEEDGKRREMDGKCDAPCNILSFAYNIYFLRFVMDPDAEFCCICGDDEEDGEHSELNCPYNYLSPASYVPCRARLTIWNDEVFKPYQTFGRFPKPTRQDRAFARRRVVRVTNLPPSCCRPASAARRLITGLFAQFGPLRMYHVVEEEDDDEEDVCVGGIGCVVFDRREDAEKAIDELNCYVVDGHSLRVDWVYPYCGKKVAEAFHLVAVLIVSVFLRCRVFA</sequence>
<keyword evidence="1" id="KW-0694">RNA-binding</keyword>
<reference evidence="4" key="2">
    <citation type="submission" date="2018-05" db="EMBL/GenBank/DDBJ databases">
        <title>OmerRS3 (Oryza meridionalis Reference Sequence Version 3).</title>
        <authorList>
            <person name="Zhang J."/>
            <person name="Kudrna D."/>
            <person name="Lee S."/>
            <person name="Talag J."/>
            <person name="Welchert J."/>
            <person name="Wing R.A."/>
        </authorList>
    </citation>
    <scope>NUCLEOTIDE SEQUENCE [LARGE SCALE GENOMIC DNA]</scope>
    <source>
        <strain evidence="4">cv. OR44</strain>
    </source>
</reference>
<evidence type="ECO:0000259" key="3">
    <source>
        <dbReference type="PROSITE" id="PS50102"/>
    </source>
</evidence>
<dbReference type="InterPro" id="IPR035979">
    <property type="entry name" value="RBD_domain_sf"/>
</dbReference>
<keyword evidence="5" id="KW-1185">Reference proteome</keyword>
<dbReference type="SMART" id="SM00360">
    <property type="entry name" value="RRM"/>
    <property type="match status" value="1"/>
</dbReference>
<evidence type="ECO:0000256" key="2">
    <source>
        <dbReference type="SAM" id="MobiDB-lite"/>
    </source>
</evidence>
<dbReference type="PROSITE" id="PS50102">
    <property type="entry name" value="RRM"/>
    <property type="match status" value="1"/>
</dbReference>
<dbReference type="Gramene" id="OMERI09G06370.1">
    <property type="protein sequence ID" value="OMERI09G06370.1"/>
    <property type="gene ID" value="OMERI09G06370"/>
</dbReference>
<organism evidence="4">
    <name type="scientific">Oryza meridionalis</name>
    <dbReference type="NCBI Taxonomy" id="40149"/>
    <lineage>
        <taxon>Eukaryota</taxon>
        <taxon>Viridiplantae</taxon>
        <taxon>Streptophyta</taxon>
        <taxon>Embryophyta</taxon>
        <taxon>Tracheophyta</taxon>
        <taxon>Spermatophyta</taxon>
        <taxon>Magnoliopsida</taxon>
        <taxon>Liliopsida</taxon>
        <taxon>Poales</taxon>
        <taxon>Poaceae</taxon>
        <taxon>BOP clade</taxon>
        <taxon>Oryzoideae</taxon>
        <taxon>Oryzeae</taxon>
        <taxon>Oryzinae</taxon>
        <taxon>Oryza</taxon>
    </lineage>
</organism>
<evidence type="ECO:0000256" key="1">
    <source>
        <dbReference type="PROSITE-ProRule" id="PRU00176"/>
    </source>
</evidence>
<dbReference type="AlphaFoldDB" id="A0A0E0ERL0"/>
<evidence type="ECO:0000313" key="5">
    <source>
        <dbReference type="Proteomes" id="UP000008021"/>
    </source>
</evidence>
<feature type="domain" description="RRM" evidence="3">
    <location>
        <begin position="208"/>
        <end position="296"/>
    </location>
</feature>
<evidence type="ECO:0000313" key="4">
    <source>
        <dbReference type="EnsemblPlants" id="OMERI09G06370.1"/>
    </source>
</evidence>
<dbReference type="Gene3D" id="3.30.70.330">
    <property type="match status" value="1"/>
</dbReference>
<dbReference type="InterPro" id="IPR000504">
    <property type="entry name" value="RRM_dom"/>
</dbReference>
<dbReference type="Pfam" id="PF00076">
    <property type="entry name" value="RRM_1"/>
    <property type="match status" value="1"/>
</dbReference>
<dbReference type="STRING" id="40149.A0A0E0ERL0"/>
<dbReference type="GO" id="GO:0003723">
    <property type="term" value="F:RNA binding"/>
    <property type="evidence" value="ECO:0007669"/>
    <property type="project" value="UniProtKB-UniRule"/>
</dbReference>
<accession>A0A0E0ERL0</accession>
<dbReference type="SUPFAM" id="SSF54928">
    <property type="entry name" value="RNA-binding domain, RBD"/>
    <property type="match status" value="1"/>
</dbReference>
<dbReference type="eggNOG" id="ENOG502SF7Y">
    <property type="taxonomic scope" value="Eukaryota"/>
</dbReference>
<name>A0A0E0ERL0_9ORYZ</name>